<dbReference type="Pfam" id="PF10604">
    <property type="entry name" value="Polyketide_cyc2"/>
    <property type="match status" value="1"/>
</dbReference>
<sequence length="133" mass="14156">MKTFDVQSIEIDRPVNEVFDYVANPANLPNWTNAFKSADHEKAELVTPAGAVPIALKTVAQADAGTVDWFMTFPDGGAGMAYSRATANGEGKAIYSFVLMAPPVALEALEGALNEQMAILARELAELKAVLEG</sequence>
<gene>
    <name evidence="1" type="ORF">HQR01_04100</name>
</gene>
<dbReference type="RefSeq" id="WP_173212804.1">
    <property type="nucleotide sequence ID" value="NZ_CP053921.1"/>
</dbReference>
<reference evidence="1 2" key="1">
    <citation type="submission" date="2020-05" db="EMBL/GenBank/DDBJ databases">
        <title>Erythrobacter mangrovi sp. nov., isolated from rhizosphere soil of mangrove plant (Kandelia candel).</title>
        <authorList>
            <person name="Ye Y.H."/>
        </authorList>
    </citation>
    <scope>NUCLEOTIDE SEQUENCE [LARGE SCALE GENOMIC DNA]</scope>
    <source>
        <strain evidence="1 2">EB310</strain>
    </source>
</reference>
<dbReference type="KEGG" id="emv:HQR01_04100"/>
<dbReference type="InterPro" id="IPR023393">
    <property type="entry name" value="START-like_dom_sf"/>
</dbReference>
<name>A0A7D3XU80_9SPHN</name>
<dbReference type="Proteomes" id="UP000504693">
    <property type="component" value="Chromosome"/>
</dbReference>
<dbReference type="InterPro" id="IPR019587">
    <property type="entry name" value="Polyketide_cyclase/dehydratase"/>
</dbReference>
<dbReference type="EMBL" id="CP053921">
    <property type="protein sequence ID" value="QKG70616.1"/>
    <property type="molecule type" value="Genomic_DNA"/>
</dbReference>
<accession>A0A7D3XU80</accession>
<organism evidence="1 2">
    <name type="scientific">Erythrobacter mangrovi</name>
    <dbReference type="NCBI Taxonomy" id="2739433"/>
    <lineage>
        <taxon>Bacteria</taxon>
        <taxon>Pseudomonadati</taxon>
        <taxon>Pseudomonadota</taxon>
        <taxon>Alphaproteobacteria</taxon>
        <taxon>Sphingomonadales</taxon>
        <taxon>Erythrobacteraceae</taxon>
        <taxon>Erythrobacter/Porphyrobacter group</taxon>
        <taxon>Erythrobacter</taxon>
    </lineage>
</organism>
<evidence type="ECO:0000313" key="2">
    <source>
        <dbReference type="Proteomes" id="UP000504693"/>
    </source>
</evidence>
<dbReference type="Gene3D" id="3.30.530.20">
    <property type="match status" value="1"/>
</dbReference>
<dbReference type="SUPFAM" id="SSF55961">
    <property type="entry name" value="Bet v1-like"/>
    <property type="match status" value="1"/>
</dbReference>
<keyword evidence="2" id="KW-1185">Reference proteome</keyword>
<protein>
    <submittedName>
        <fullName evidence="1">SRPBCC family protein</fullName>
    </submittedName>
</protein>
<proteinExistence type="predicted"/>
<dbReference type="AlphaFoldDB" id="A0A7D3XU80"/>
<evidence type="ECO:0000313" key="1">
    <source>
        <dbReference type="EMBL" id="QKG70616.1"/>
    </source>
</evidence>